<evidence type="ECO:0000313" key="2">
    <source>
        <dbReference type="EMBL" id="ATP56903.1"/>
    </source>
</evidence>
<proteinExistence type="predicted"/>
<gene>
    <name evidence="2" type="ORF">CPT03_10640</name>
</gene>
<dbReference type="Gene3D" id="3.40.50.11200">
    <property type="match status" value="1"/>
</dbReference>
<evidence type="ECO:0000313" key="3">
    <source>
        <dbReference type="Proteomes" id="UP000223749"/>
    </source>
</evidence>
<dbReference type="RefSeq" id="WP_099438837.1">
    <property type="nucleotide sequence ID" value="NZ_CP024091.1"/>
</dbReference>
<protein>
    <recommendedName>
        <fullName evidence="1">Thoeris protein ThsB TIR-like domain-containing protein</fullName>
    </recommendedName>
</protein>
<accession>A0A2D1U5N1</accession>
<name>A0A2D1U5N1_9SPHI</name>
<dbReference type="KEGG" id="pgs:CPT03_10640"/>
<feature type="domain" description="Thoeris protein ThsB TIR-like" evidence="1">
    <location>
        <begin position="8"/>
        <end position="113"/>
    </location>
</feature>
<evidence type="ECO:0000259" key="1">
    <source>
        <dbReference type="Pfam" id="PF08937"/>
    </source>
</evidence>
<dbReference type="InterPro" id="IPR015032">
    <property type="entry name" value="ThsB__TIR-like_domain"/>
</dbReference>
<dbReference type="AlphaFoldDB" id="A0A2D1U5N1"/>
<dbReference type="EMBL" id="CP024091">
    <property type="protein sequence ID" value="ATP56903.1"/>
    <property type="molecule type" value="Genomic_DNA"/>
</dbReference>
<dbReference type="OrthoDB" id="1099430at2"/>
<dbReference type="Pfam" id="PF08937">
    <property type="entry name" value="ThsB_TIR"/>
    <property type="match status" value="1"/>
</dbReference>
<organism evidence="2 3">
    <name type="scientific">Pedobacter ginsengisoli</name>
    <dbReference type="NCBI Taxonomy" id="363852"/>
    <lineage>
        <taxon>Bacteria</taxon>
        <taxon>Pseudomonadati</taxon>
        <taxon>Bacteroidota</taxon>
        <taxon>Sphingobacteriia</taxon>
        <taxon>Sphingobacteriales</taxon>
        <taxon>Sphingobacteriaceae</taxon>
        <taxon>Pedobacter</taxon>
    </lineage>
</organism>
<reference evidence="2 3" key="1">
    <citation type="submission" date="2017-10" db="EMBL/GenBank/DDBJ databases">
        <title>Whole genome of Pedobacter ginsengisoli T01R-27 isolated from tomato rhizosphere.</title>
        <authorList>
            <person name="Weon H.-Y."/>
            <person name="Lee S.A."/>
            <person name="Sang M.K."/>
            <person name="Song J."/>
        </authorList>
    </citation>
    <scope>NUCLEOTIDE SEQUENCE [LARGE SCALE GENOMIC DNA]</scope>
    <source>
        <strain evidence="2 3">T01R-27</strain>
    </source>
</reference>
<dbReference type="Proteomes" id="UP000223749">
    <property type="component" value="Chromosome"/>
</dbReference>
<sequence length="184" mass="20691">MAYRNGTYIAFHANGTNVPFDSDIKYYNLIKAWCGKGDDCFSIVNSHDKTAAVRDTSSKETLRRSLKERLNNSKNMLLIIGETTKHDTDWVPFEIEYAVDVCKIPLIIAYVDYDGAIRNPNAFSNTWPSALKSRIENGTAKAIHIPFKKEPINAACSQFSHNSYPNGGGLGRYNDEAYASWKIQ</sequence>
<keyword evidence="3" id="KW-1185">Reference proteome</keyword>